<evidence type="ECO:0000313" key="6">
    <source>
        <dbReference type="Proteomes" id="UP001152888"/>
    </source>
</evidence>
<comment type="cofactor">
    <cofactor evidence="1">
        <name>a divalent metal cation</name>
        <dbReference type="ChEBI" id="CHEBI:60240"/>
    </cofactor>
</comment>
<organism evidence="5 6">
    <name type="scientific">Acanthoscelides obtectus</name>
    <name type="common">Bean weevil</name>
    <name type="synonym">Bruchus obtectus</name>
    <dbReference type="NCBI Taxonomy" id="200917"/>
    <lineage>
        <taxon>Eukaryota</taxon>
        <taxon>Metazoa</taxon>
        <taxon>Ecdysozoa</taxon>
        <taxon>Arthropoda</taxon>
        <taxon>Hexapoda</taxon>
        <taxon>Insecta</taxon>
        <taxon>Pterygota</taxon>
        <taxon>Neoptera</taxon>
        <taxon>Endopterygota</taxon>
        <taxon>Coleoptera</taxon>
        <taxon>Polyphaga</taxon>
        <taxon>Cucujiformia</taxon>
        <taxon>Chrysomeloidea</taxon>
        <taxon>Chrysomelidae</taxon>
        <taxon>Bruchinae</taxon>
        <taxon>Bruchini</taxon>
        <taxon>Acanthoscelides</taxon>
    </lineage>
</organism>
<dbReference type="Proteomes" id="UP001152888">
    <property type="component" value="Unassembled WGS sequence"/>
</dbReference>
<dbReference type="InterPro" id="IPR027806">
    <property type="entry name" value="HARBI1_dom"/>
</dbReference>
<accession>A0A9P0Q2N5</accession>
<evidence type="ECO:0000259" key="3">
    <source>
        <dbReference type="Pfam" id="PF13359"/>
    </source>
</evidence>
<evidence type="ECO:0000256" key="2">
    <source>
        <dbReference type="ARBA" id="ARBA00022723"/>
    </source>
</evidence>
<comment type="caution">
    <text evidence="5">The sequence shown here is derived from an EMBL/GenBank/DDBJ whole genome shotgun (WGS) entry which is preliminary data.</text>
</comment>
<evidence type="ECO:0000313" key="5">
    <source>
        <dbReference type="EMBL" id="CAH2008336.1"/>
    </source>
</evidence>
<dbReference type="AlphaFoldDB" id="A0A9P0Q2N5"/>
<feature type="domain" description="PiggyBac transposable element-derived protein" evidence="4">
    <location>
        <begin position="572"/>
        <end position="905"/>
    </location>
</feature>
<reference evidence="5" key="1">
    <citation type="submission" date="2022-03" db="EMBL/GenBank/DDBJ databases">
        <authorList>
            <person name="Sayadi A."/>
        </authorList>
    </citation>
    <scope>NUCLEOTIDE SEQUENCE</scope>
</reference>
<evidence type="ECO:0000259" key="4">
    <source>
        <dbReference type="Pfam" id="PF13843"/>
    </source>
</evidence>
<dbReference type="GO" id="GO:0046872">
    <property type="term" value="F:metal ion binding"/>
    <property type="evidence" value="ECO:0007669"/>
    <property type="project" value="UniProtKB-KW"/>
</dbReference>
<feature type="domain" description="DDE Tnp4" evidence="3">
    <location>
        <begin position="241"/>
        <end position="393"/>
    </location>
</feature>
<keyword evidence="6" id="KW-1185">Reference proteome</keyword>
<dbReference type="OrthoDB" id="7698496at2759"/>
<name>A0A9P0Q2N5_ACAOB</name>
<dbReference type="PANTHER" id="PTHR46599">
    <property type="entry name" value="PIGGYBAC TRANSPOSABLE ELEMENT-DERIVED PROTEIN 4"/>
    <property type="match status" value="1"/>
</dbReference>
<dbReference type="EMBL" id="CAKOFQ010007801">
    <property type="protein sequence ID" value="CAH2008336.1"/>
    <property type="molecule type" value="Genomic_DNA"/>
</dbReference>
<evidence type="ECO:0008006" key="7">
    <source>
        <dbReference type="Google" id="ProtNLM"/>
    </source>
</evidence>
<gene>
    <name evidence="5" type="ORF">ACAOBT_LOCUS30178</name>
</gene>
<sequence>MSLFQSKSLFSTKVDIELNISSDKVPAVKDGVQNLFLNDIDFIKKLFRLRLLIAAAALIRERTYNKGGGRYIDQVQAFKYLGIQIQKDEIMEEEIKERLLKASNLYHSIRTSFISKKEISRKTKMTVYKTIFRPILTFGSESWMLSNRQRSKMQAIDMKYLGAVKGVTRRNKIMNKIIRSELGVRSVLEKIEENQLKWFGHLIRMEETRPVKRIWEARIMKKRTRGRPKKTWNDGIALTLKNRGLSWTEAKTFSIVLVGIANANYEFIYCDVGTNGRVSDRGVIENTKFMKYLAANKLNLPAPETVVPGEPPLNYVFVGDEVFAMRHDFLKPYNQRELDYPKKVFNYRSSRARRVVEYAFDILANRFRVFHTYINLKVDNIDKVVLACCALHNFLRRNSVNSYTPSDVFDVEDTSTGVITQGLRTQNHSLLDLASSHNSHHGTEAKHAMAFVGSSKYPLDFQLVDTTVEELYDEIEMIDKVPSDQESIISEECDNENDFCEIQPNDIMISTDDDFSDDDVPLSRYLQNPYNQPPKVSWSSQNLRLLNPAQPFTENQGLCLQLLQKEDHLFSPHFFFNLFITDELIEDIVFQTNLYAEQEFQKNTKKYNPTNTKEMKVFLGLNILMGIKPLPSYRDYWSVDEDMHDNYISQFMPVNRFGWLLSHVHLNDNSVMPKKGDAGFDKLYKVRPFIDKIKEDFKKYYNCTKNIAIHESMITFKGRSTLKQYMPKKPIERGYKIWTLADANAYLYDFDVYTGKSDVYVEHSLGKKVILGLTENFQQKNHLLFFDNFFTSYGLLNILKERGIHACGTVQLNRKHLPKMIEDKRLKQGEYDYSISTDGISLMKWKDKRAVHILTNYHDPTVRSTVQRKQKDGTKSPVPCPMVLMDYNSNMSFVDRFDQMKSSYELFGSSDLIHEDSDSQCSPRASQRGSTLARKKCGFPSYKAHENVFRFDSKKKAQNV</sequence>
<dbReference type="Pfam" id="PF13359">
    <property type="entry name" value="DDE_Tnp_4"/>
    <property type="match status" value="1"/>
</dbReference>
<dbReference type="InterPro" id="IPR029526">
    <property type="entry name" value="PGBD"/>
</dbReference>
<dbReference type="PANTHER" id="PTHR46599:SF3">
    <property type="entry name" value="PIGGYBAC TRANSPOSABLE ELEMENT-DERIVED PROTEIN 4"/>
    <property type="match status" value="1"/>
</dbReference>
<dbReference type="Pfam" id="PF13843">
    <property type="entry name" value="DDE_Tnp_1_7"/>
    <property type="match status" value="1"/>
</dbReference>
<protein>
    <recommendedName>
        <fullName evidence="7">Transposase</fullName>
    </recommendedName>
</protein>
<proteinExistence type="predicted"/>
<keyword evidence="2" id="KW-0479">Metal-binding</keyword>
<evidence type="ECO:0000256" key="1">
    <source>
        <dbReference type="ARBA" id="ARBA00001968"/>
    </source>
</evidence>